<sequence>MICGTCLLEENVFVVSHKMKQFYANMNKNIILLFVSSIHTAKLTKKMKYLILYYTYNL</sequence>
<reference evidence="1" key="1">
    <citation type="submission" date="2013-04" db="UniProtKB">
        <authorList>
            <consortium name="EnsemblPlants"/>
        </authorList>
    </citation>
    <scope>IDENTIFICATION</scope>
</reference>
<evidence type="ECO:0000313" key="2">
    <source>
        <dbReference type="Proteomes" id="UP000006038"/>
    </source>
</evidence>
<dbReference type="Gramene" id="OB02G31120.1">
    <property type="protein sequence ID" value="OB02G31120.1"/>
    <property type="gene ID" value="OB02G31120"/>
</dbReference>
<dbReference type="AlphaFoldDB" id="J3LEP5"/>
<keyword evidence="2" id="KW-1185">Reference proteome</keyword>
<protein>
    <submittedName>
        <fullName evidence="1">Uncharacterized protein</fullName>
    </submittedName>
</protein>
<proteinExistence type="predicted"/>
<dbReference type="EnsemblPlants" id="OB02G31120.1">
    <property type="protein sequence ID" value="OB02G31120.1"/>
    <property type="gene ID" value="OB02G31120"/>
</dbReference>
<accession>J3LEP5</accession>
<dbReference type="HOGENOM" id="CLU_2982258_0_0_1"/>
<evidence type="ECO:0000313" key="1">
    <source>
        <dbReference type="EnsemblPlants" id="OB02G31120.1"/>
    </source>
</evidence>
<name>J3LEP5_ORYBR</name>
<organism evidence="1">
    <name type="scientific">Oryza brachyantha</name>
    <name type="common">malo sina</name>
    <dbReference type="NCBI Taxonomy" id="4533"/>
    <lineage>
        <taxon>Eukaryota</taxon>
        <taxon>Viridiplantae</taxon>
        <taxon>Streptophyta</taxon>
        <taxon>Embryophyta</taxon>
        <taxon>Tracheophyta</taxon>
        <taxon>Spermatophyta</taxon>
        <taxon>Magnoliopsida</taxon>
        <taxon>Liliopsida</taxon>
        <taxon>Poales</taxon>
        <taxon>Poaceae</taxon>
        <taxon>BOP clade</taxon>
        <taxon>Oryzoideae</taxon>
        <taxon>Oryzeae</taxon>
        <taxon>Oryzinae</taxon>
        <taxon>Oryza</taxon>
    </lineage>
</organism>
<dbReference type="Proteomes" id="UP000006038">
    <property type="component" value="Unassembled WGS sequence"/>
</dbReference>